<organism evidence="2">
    <name type="scientific">Myoviridae sp. ctYA416</name>
    <dbReference type="NCBI Taxonomy" id="2825125"/>
    <lineage>
        <taxon>Viruses</taxon>
        <taxon>Duplodnaviria</taxon>
        <taxon>Heunggongvirae</taxon>
        <taxon>Uroviricota</taxon>
        <taxon>Caudoviricetes</taxon>
    </lineage>
</organism>
<feature type="transmembrane region" description="Helical" evidence="1">
    <location>
        <begin position="192"/>
        <end position="214"/>
    </location>
</feature>
<name>A0A8S5UU02_9CAUD</name>
<reference evidence="2" key="1">
    <citation type="journal article" date="2021" name="Proc. Natl. Acad. Sci. U.S.A.">
        <title>A Catalog of Tens of Thousands of Viruses from Human Metagenomes Reveals Hidden Associations with Chronic Diseases.</title>
        <authorList>
            <person name="Tisza M.J."/>
            <person name="Buck C.B."/>
        </authorList>
    </citation>
    <scope>NUCLEOTIDE SEQUENCE</scope>
    <source>
        <strain evidence="2">CtYA416</strain>
    </source>
</reference>
<keyword evidence="1" id="KW-0812">Transmembrane</keyword>
<protein>
    <submittedName>
        <fullName evidence="2">Uncharacterized protein</fullName>
    </submittedName>
</protein>
<keyword evidence="1" id="KW-0472">Membrane</keyword>
<accession>A0A8S5UU02</accession>
<keyword evidence="1" id="KW-1133">Transmembrane helix</keyword>
<evidence type="ECO:0000256" key="1">
    <source>
        <dbReference type="SAM" id="Phobius"/>
    </source>
</evidence>
<evidence type="ECO:0000313" key="2">
    <source>
        <dbReference type="EMBL" id="DAF97874.1"/>
    </source>
</evidence>
<dbReference type="EMBL" id="BK016136">
    <property type="protein sequence ID" value="DAF97874.1"/>
    <property type="molecule type" value="Genomic_DNA"/>
</dbReference>
<proteinExistence type="predicted"/>
<sequence>MQLINAITDRVVRQDDEFVDESKQFGLDMPDVSNFNNYIGNDYIPPVDSWVAAPEDEIFKPLNGKRLMAPLAKVLTNDDEEMIMFDTFCMGSKKCYSSEETLAHYAHYMNYLEKYFDTDHELLMIYARLKFLIDTDENHLYTVDNLLRDVRNMILFSSFAYKVKAMNEQNYIIHIKKNKRDGNVLQYSNRHLLAIMEISLFQIILIPILAHYAYINSIKAMDPYLMRFFDVLIDEMHPDIDIIAKLTETTNSRIIQDMAKNAGSWDQQYIRGKNKYSHRLESIVNIITQILPKSRYCQNTLNYIYVALKNNNRNNVVAAKYEYSFRQLSSDRNDCDDDDNSEFDKFESHLSKKNEALLLHNQVNFRMTMKKIEERFGPFSKDEIDYYRVELCRGRKTPIVPLQKTLVCYLFYKWFGDPSSLGSMDLTNYIKLIIAAKRILAINGLHTMEAIISGKFVKVINRTNMNKKELAKIQASPTYIALSNIYKNPKIDEKLISILSIIIASKFQIIDFNNKEATGTPFIPQQELLNEEFLLYATLINNGCNI</sequence>